<organism evidence="2 3">
    <name type="scientific">Flavobacterium nitrogenifigens</name>
    <dbReference type="NCBI Taxonomy" id="1617283"/>
    <lineage>
        <taxon>Bacteria</taxon>
        <taxon>Pseudomonadati</taxon>
        <taxon>Bacteroidota</taxon>
        <taxon>Flavobacteriia</taxon>
        <taxon>Flavobacteriales</taxon>
        <taxon>Flavobacteriaceae</taxon>
        <taxon>Flavobacterium</taxon>
    </lineage>
</organism>
<dbReference type="InterPro" id="IPR007560">
    <property type="entry name" value="Restrct_endonuc_IV_Mrr"/>
</dbReference>
<dbReference type="GO" id="GO:0004519">
    <property type="term" value="F:endonuclease activity"/>
    <property type="evidence" value="ECO:0007669"/>
    <property type="project" value="InterPro"/>
</dbReference>
<evidence type="ECO:0000259" key="1">
    <source>
        <dbReference type="Pfam" id="PF04471"/>
    </source>
</evidence>
<dbReference type="Pfam" id="PF04471">
    <property type="entry name" value="Mrr_cat"/>
    <property type="match status" value="1"/>
</dbReference>
<keyword evidence="3" id="KW-1185">Reference proteome</keyword>
<dbReference type="GO" id="GO:0009307">
    <property type="term" value="P:DNA restriction-modification system"/>
    <property type="evidence" value="ECO:0007669"/>
    <property type="project" value="InterPro"/>
</dbReference>
<evidence type="ECO:0000313" key="2">
    <source>
        <dbReference type="EMBL" id="MBB4803438.1"/>
    </source>
</evidence>
<dbReference type="GO" id="GO:0003677">
    <property type="term" value="F:DNA binding"/>
    <property type="evidence" value="ECO:0007669"/>
    <property type="project" value="InterPro"/>
</dbReference>
<proteinExistence type="predicted"/>
<comment type="caution">
    <text evidence="2">The sequence shown here is derived from an EMBL/GenBank/DDBJ whole genome shotgun (WGS) entry which is preliminary data.</text>
</comment>
<feature type="domain" description="Restriction endonuclease type IV Mrr" evidence="1">
    <location>
        <begin position="30"/>
        <end position="134"/>
    </location>
</feature>
<sequence>MTDVGLTNTEIKNKFNELWEDSKISPQKRGFAFEKLLKAKLENEQLEPRSGYRPTAEQIDGSFFWEGRTFLIEAKWEKNKLPASSLYAFQGKLNGKFHTTSGVFIAVNGYSADVEEGLKVGKPLNMVLFDGSDIQLIFNDEVSFLQVLKFKLRQAGDTGSLNVPYEITEDIQNIVEADLNFMFLDDLAEFNHQDDFYADFLVFVEGASDVKLVHALLNSKNDGRQLSYKIIVLEGVDKIRELPALINQYISEYSTSAALIVLDQDIYDELKMIIETTLENLENSSIYINTKFLSISKSVKNILERLNKKISAKDQNLLEKTALYDELQKFIQNIIDVTYFDPATDLPYENFQGTMNEATFDYKNSEISFDHYSGTPLIITDIEGLVDHLNEEVISAMVEKAVKLTTLFQHKVTTDFGSN</sequence>
<accession>A0A7W7IZK9</accession>
<dbReference type="Proteomes" id="UP000561681">
    <property type="component" value="Unassembled WGS sequence"/>
</dbReference>
<dbReference type="AlphaFoldDB" id="A0A7W7IZK9"/>
<dbReference type="RefSeq" id="WP_184164913.1">
    <property type="nucleotide sequence ID" value="NZ_JACHLD010000005.1"/>
</dbReference>
<dbReference type="EMBL" id="JACHLD010000005">
    <property type="protein sequence ID" value="MBB4803438.1"/>
    <property type="molecule type" value="Genomic_DNA"/>
</dbReference>
<reference evidence="2 3" key="1">
    <citation type="submission" date="2020-08" db="EMBL/GenBank/DDBJ databases">
        <title>Functional genomics of gut bacteria from endangered species of beetles.</title>
        <authorList>
            <person name="Carlos-Shanley C."/>
        </authorList>
    </citation>
    <scope>NUCLEOTIDE SEQUENCE [LARGE SCALE GENOMIC DNA]</scope>
    <source>
        <strain evidence="2 3">S00142</strain>
    </source>
</reference>
<protein>
    <recommendedName>
        <fullName evidence="1">Restriction endonuclease type IV Mrr domain-containing protein</fullName>
    </recommendedName>
</protein>
<gene>
    <name evidence="2" type="ORF">HNP37_003513</name>
</gene>
<evidence type="ECO:0000313" key="3">
    <source>
        <dbReference type="Proteomes" id="UP000561681"/>
    </source>
</evidence>
<name>A0A7W7IZK9_9FLAO</name>